<dbReference type="OrthoDB" id="2514702at2"/>
<accession>A0A2T4UHF1</accession>
<dbReference type="Proteomes" id="UP000240739">
    <property type="component" value="Unassembled WGS sequence"/>
</dbReference>
<dbReference type="Pfam" id="PF02518">
    <property type="entry name" value="HATPase_c"/>
    <property type="match status" value="1"/>
</dbReference>
<dbReference type="GO" id="GO:0016020">
    <property type="term" value="C:membrane"/>
    <property type="evidence" value="ECO:0007669"/>
    <property type="project" value="InterPro"/>
</dbReference>
<feature type="domain" description="Histidine kinase/HSP90-like ATPase" evidence="1">
    <location>
        <begin position="289"/>
        <end position="387"/>
    </location>
</feature>
<dbReference type="SUPFAM" id="SSF55874">
    <property type="entry name" value="ATPase domain of HSP90 chaperone/DNA topoisomerase II/histidine kinase"/>
    <property type="match status" value="1"/>
</dbReference>
<dbReference type="InterPro" id="IPR003594">
    <property type="entry name" value="HATPase_dom"/>
</dbReference>
<dbReference type="InterPro" id="IPR036890">
    <property type="entry name" value="HATPase_C_sf"/>
</dbReference>
<dbReference type="RefSeq" id="WP_107567084.1">
    <property type="nucleotide sequence ID" value="NZ_PYYB01000001.1"/>
</dbReference>
<keyword evidence="4" id="KW-1185">Reference proteome</keyword>
<protein>
    <submittedName>
        <fullName evidence="3">Sensor histidine kinase</fullName>
    </submittedName>
</protein>
<keyword evidence="3" id="KW-0418">Kinase</keyword>
<evidence type="ECO:0000313" key="4">
    <source>
        <dbReference type="Proteomes" id="UP000240739"/>
    </source>
</evidence>
<organism evidence="3 4">
    <name type="scientific">Paraconexibacter algicola</name>
    <dbReference type="NCBI Taxonomy" id="2133960"/>
    <lineage>
        <taxon>Bacteria</taxon>
        <taxon>Bacillati</taxon>
        <taxon>Actinomycetota</taxon>
        <taxon>Thermoleophilia</taxon>
        <taxon>Solirubrobacterales</taxon>
        <taxon>Paraconexibacteraceae</taxon>
        <taxon>Paraconexibacter</taxon>
    </lineage>
</organism>
<evidence type="ECO:0000259" key="2">
    <source>
        <dbReference type="Pfam" id="PF06580"/>
    </source>
</evidence>
<proteinExistence type="predicted"/>
<name>A0A2T4UHF1_9ACTN</name>
<dbReference type="Gene3D" id="3.30.565.10">
    <property type="entry name" value="Histidine kinase-like ATPase, C-terminal domain"/>
    <property type="match status" value="1"/>
</dbReference>
<keyword evidence="3" id="KW-0808">Transferase</keyword>
<reference evidence="3 4" key="1">
    <citation type="submission" date="2018-03" db="EMBL/GenBank/DDBJ databases">
        <title>Aquarubrobacter algicola gen. nov., sp. nov., a novel actinobacterium isolated from shallow eutrophic lake during the end of cyanobacterial harmful algal blooms.</title>
        <authorList>
            <person name="Chun S.J."/>
        </authorList>
    </citation>
    <scope>NUCLEOTIDE SEQUENCE [LARGE SCALE GENOMIC DNA]</scope>
    <source>
        <strain evidence="3 4">Seoho-28</strain>
    </source>
</reference>
<comment type="caution">
    <text evidence="3">The sequence shown here is derived from an EMBL/GenBank/DDBJ whole genome shotgun (WGS) entry which is preliminary data.</text>
</comment>
<dbReference type="GO" id="GO:0000155">
    <property type="term" value="F:phosphorelay sensor kinase activity"/>
    <property type="evidence" value="ECO:0007669"/>
    <property type="project" value="InterPro"/>
</dbReference>
<dbReference type="Pfam" id="PF06580">
    <property type="entry name" value="His_kinase"/>
    <property type="match status" value="1"/>
</dbReference>
<dbReference type="PANTHER" id="PTHR34220:SF7">
    <property type="entry name" value="SENSOR HISTIDINE KINASE YPDA"/>
    <property type="match status" value="1"/>
</dbReference>
<dbReference type="AlphaFoldDB" id="A0A2T4UHF1"/>
<dbReference type="SUPFAM" id="SSF55781">
    <property type="entry name" value="GAF domain-like"/>
    <property type="match status" value="1"/>
</dbReference>
<dbReference type="InterPro" id="IPR050640">
    <property type="entry name" value="Bact_2-comp_sensor_kinase"/>
</dbReference>
<gene>
    <name evidence="3" type="ORF">C7Y72_02760</name>
</gene>
<evidence type="ECO:0000259" key="1">
    <source>
        <dbReference type="Pfam" id="PF02518"/>
    </source>
</evidence>
<dbReference type="EMBL" id="PYYB01000001">
    <property type="protein sequence ID" value="PTL58647.1"/>
    <property type="molecule type" value="Genomic_DNA"/>
</dbReference>
<feature type="domain" description="Signal transduction histidine kinase internal region" evidence="2">
    <location>
        <begin position="191"/>
        <end position="269"/>
    </location>
</feature>
<sequence>MDVLLGVLLGLALAASIAAGSRLLAAPRRVLSPEATATRAALHTVTSTLPHLRRGLDANSATTAAPYLRALVGSPALALTDGHVVLAFEGPGSEHHCAGDAAAPLFVPAHADRVHVEPHWHCADPGCPHGVAVTAPLHAGQRHAGTLVALYPRDRRLVPEDTQVVQDAAMLVGAQLAQAELDAQGARLAEAELRALRAQISPHFVYNALAAIAAQIHADPDEARELLTDFAEFTRYAFRGRRPYVTLADELRYVEKYLRLEQARFGERLTIRIEVAPEVLPAVVPVLSVQPLVENAVRHGVEAHGGRGHLEILGRDLGPDVELRVHDDGPGMSADRAREVLVGGREDGGIGVSNVDGRMRAAFGEDYGLRIDTAPGEGTGVVMTVPKFRAGVRAS</sequence>
<dbReference type="PANTHER" id="PTHR34220">
    <property type="entry name" value="SENSOR HISTIDINE KINASE YPDA"/>
    <property type="match status" value="1"/>
</dbReference>
<evidence type="ECO:0000313" key="3">
    <source>
        <dbReference type="EMBL" id="PTL58647.1"/>
    </source>
</evidence>
<dbReference type="InterPro" id="IPR010559">
    <property type="entry name" value="Sig_transdc_His_kin_internal"/>
</dbReference>